<dbReference type="GO" id="GO:0005886">
    <property type="term" value="C:plasma membrane"/>
    <property type="evidence" value="ECO:0007669"/>
    <property type="project" value="TreeGrafter"/>
</dbReference>
<feature type="transmembrane region" description="Helical" evidence="1">
    <location>
        <begin position="30"/>
        <end position="50"/>
    </location>
</feature>
<comment type="caution">
    <text evidence="3">The sequence shown here is derived from an EMBL/GenBank/DDBJ whole genome shotgun (WGS) entry which is preliminary data.</text>
</comment>
<evidence type="ECO:0000259" key="2">
    <source>
        <dbReference type="Pfam" id="PF03733"/>
    </source>
</evidence>
<dbReference type="RefSeq" id="WP_131337968.1">
    <property type="nucleotide sequence ID" value="NZ_SJJZ01000002.1"/>
</dbReference>
<evidence type="ECO:0000256" key="1">
    <source>
        <dbReference type="SAM" id="Phobius"/>
    </source>
</evidence>
<protein>
    <submittedName>
        <fullName evidence="3">YccF domain-containing protein</fullName>
    </submittedName>
</protein>
<dbReference type="PIRSF" id="PIRSF028777">
    <property type="entry name" value="UCP028777"/>
    <property type="match status" value="1"/>
</dbReference>
<keyword evidence="4" id="KW-1185">Reference proteome</keyword>
<dbReference type="PANTHER" id="PTHR42903">
    <property type="entry name" value="INNER MEMBRANE PROTEIN YCCF"/>
    <property type="match status" value="1"/>
</dbReference>
<dbReference type="EMBL" id="SJJZ01000002">
    <property type="protein sequence ID" value="TCC07325.1"/>
    <property type="molecule type" value="Genomic_DNA"/>
</dbReference>
<proteinExistence type="predicted"/>
<dbReference type="NCBIfam" id="NF008740">
    <property type="entry name" value="PRK11770.1-2"/>
    <property type="match status" value="1"/>
</dbReference>
<organism evidence="3 4">
    <name type="scientific">Kribbella soli</name>
    <dbReference type="NCBI Taxonomy" id="1124743"/>
    <lineage>
        <taxon>Bacteria</taxon>
        <taxon>Bacillati</taxon>
        <taxon>Actinomycetota</taxon>
        <taxon>Actinomycetes</taxon>
        <taxon>Propionibacteriales</taxon>
        <taxon>Kribbellaceae</taxon>
        <taxon>Kribbella</taxon>
    </lineage>
</organism>
<reference evidence="3 4" key="1">
    <citation type="submission" date="2019-02" db="EMBL/GenBank/DDBJ databases">
        <title>Kribbella capetownensis sp. nov. and Kribbella speibonae sp. nov., isolated from soil.</title>
        <authorList>
            <person name="Curtis S.M."/>
            <person name="Norton I."/>
            <person name="Everest G.J."/>
            <person name="Meyers P.R."/>
        </authorList>
    </citation>
    <scope>NUCLEOTIDE SEQUENCE [LARGE SCALE GENOMIC DNA]</scope>
    <source>
        <strain evidence="3 4">KCTC 29219</strain>
    </source>
</reference>
<dbReference type="PANTHER" id="PTHR42903:SF1">
    <property type="entry name" value="INNER MEMBRANE PROTEIN YCCF"/>
    <property type="match status" value="1"/>
</dbReference>
<dbReference type="InterPro" id="IPR052937">
    <property type="entry name" value="Inner_membrane_protein"/>
</dbReference>
<accession>A0A4R0H8Q2</accession>
<feature type="domain" description="Inner membrane component" evidence="2">
    <location>
        <begin position="4"/>
        <end position="54"/>
    </location>
</feature>
<dbReference type="Pfam" id="PF03733">
    <property type="entry name" value="YccF"/>
    <property type="match status" value="2"/>
</dbReference>
<feature type="domain" description="Inner membrane component" evidence="2">
    <location>
        <begin position="68"/>
        <end position="118"/>
    </location>
</feature>
<feature type="transmembrane region" description="Helical" evidence="1">
    <location>
        <begin position="62"/>
        <end position="82"/>
    </location>
</feature>
<dbReference type="Proteomes" id="UP000292346">
    <property type="component" value="Unassembled WGS sequence"/>
</dbReference>
<sequence length="128" mass="13569">MKTLLNLIWLVLAGFWLAVGYAVAGIICCVLIVTIPFGIASFRIAAYTLWPFGRTIVDKRSAGAGALIGNLIWIVVAGWWLALGHLTTGIALCLTVIGIPLGVANFKLIPVSLVPLGKDIVPSNQPFA</sequence>
<dbReference type="InterPro" id="IPR005185">
    <property type="entry name" value="YccF"/>
</dbReference>
<dbReference type="OrthoDB" id="3238663at2"/>
<gene>
    <name evidence="3" type="ORF">E0H45_15085</name>
</gene>
<dbReference type="AlphaFoldDB" id="A0A4R0H8Q2"/>
<evidence type="ECO:0000313" key="4">
    <source>
        <dbReference type="Proteomes" id="UP000292346"/>
    </source>
</evidence>
<name>A0A4R0H8Q2_9ACTN</name>
<evidence type="ECO:0000313" key="3">
    <source>
        <dbReference type="EMBL" id="TCC07325.1"/>
    </source>
</evidence>
<dbReference type="InterPro" id="IPR031308">
    <property type="entry name" value="UCP028777"/>
</dbReference>
<keyword evidence="1" id="KW-1133">Transmembrane helix</keyword>
<feature type="transmembrane region" description="Helical" evidence="1">
    <location>
        <begin position="88"/>
        <end position="108"/>
    </location>
</feature>
<keyword evidence="1" id="KW-0812">Transmembrane</keyword>
<keyword evidence="1" id="KW-0472">Membrane</keyword>